<accession>A0A1E5NHC1</accession>
<proteinExistence type="predicted"/>
<dbReference type="EMBL" id="MDCO01000006">
    <property type="protein sequence ID" value="OEJ15477.1"/>
    <property type="molecule type" value="Genomic_DNA"/>
</dbReference>
<comment type="caution">
    <text evidence="1">The sequence shown here is derived from an EMBL/GenBank/DDBJ whole genome shotgun (WGS) entry which is preliminary data.</text>
</comment>
<evidence type="ECO:0000313" key="2">
    <source>
        <dbReference type="Proteomes" id="UP000095247"/>
    </source>
</evidence>
<sequence>MNIVYAGDIVSFSIGNYEIPIKTGTSCEIIPSLGAYTLENKTYVYPINYGQKVYSVSNIVSAGIKDIEIVLTDTIERLLMIMLTEKLFLPVILTLQGGRTYSGDLALSGGLNISGTEKTTSISLYGEYFCGTTEDTNTIGKLLSSLNKDNKSNKKINK</sequence>
<evidence type="ECO:0000313" key="1">
    <source>
        <dbReference type="EMBL" id="OEJ15477.1"/>
    </source>
</evidence>
<reference evidence="1 2" key="1">
    <citation type="submission" date="2016-08" db="EMBL/GenBank/DDBJ databases">
        <title>Characterization and recognition of Brachyspira hampsonii sp. nov., a novel intestinal spirochete that is pathogenic to pigs.</title>
        <authorList>
            <person name="Mirajkar N."/>
            <person name="La T."/>
            <person name="Phillips N."/>
            <person name="Hampson D."/>
            <person name="Gebhart C."/>
        </authorList>
    </citation>
    <scope>NUCLEOTIDE SEQUENCE [LARGE SCALE GENOMIC DNA]</scope>
    <source>
        <strain evidence="1 2">P280/1</strain>
    </source>
</reference>
<dbReference type="RefSeq" id="WP_069726028.1">
    <property type="nucleotide sequence ID" value="NZ_MDCO01000006.1"/>
</dbReference>
<dbReference type="AlphaFoldDB" id="A0A1E5NHC1"/>
<organism evidence="1 2">
    <name type="scientific">Brachyspira hampsonii</name>
    <dbReference type="NCBI Taxonomy" id="1287055"/>
    <lineage>
        <taxon>Bacteria</taxon>
        <taxon>Pseudomonadati</taxon>
        <taxon>Spirochaetota</taxon>
        <taxon>Spirochaetia</taxon>
        <taxon>Brachyspirales</taxon>
        <taxon>Brachyspiraceae</taxon>
        <taxon>Brachyspira</taxon>
    </lineage>
</organism>
<name>A0A1E5NHC1_9SPIR</name>
<protein>
    <submittedName>
        <fullName evidence="1">Uncharacterized protein</fullName>
    </submittedName>
</protein>
<gene>
    <name evidence="1" type="ORF">BFL38_14410</name>
</gene>
<dbReference type="Proteomes" id="UP000095247">
    <property type="component" value="Unassembled WGS sequence"/>
</dbReference>